<dbReference type="EMBL" id="LDAU01000109">
    <property type="protein sequence ID" value="KRX05362.1"/>
    <property type="molecule type" value="Genomic_DNA"/>
</dbReference>
<dbReference type="Proteomes" id="UP000054937">
    <property type="component" value="Unassembled WGS sequence"/>
</dbReference>
<comment type="caution">
    <text evidence="2">The sequence shown here is derived from an EMBL/GenBank/DDBJ whole genome shotgun (WGS) entry which is preliminary data.</text>
</comment>
<dbReference type="InParanoid" id="A0A0V0QSS1"/>
<feature type="compositionally biased region" description="Low complexity" evidence="1">
    <location>
        <begin position="591"/>
        <end position="633"/>
    </location>
</feature>
<feature type="compositionally biased region" description="Polar residues" evidence="1">
    <location>
        <begin position="388"/>
        <end position="398"/>
    </location>
</feature>
<reference evidence="2 3" key="1">
    <citation type="journal article" date="2015" name="Sci. Rep.">
        <title>Genome of the facultative scuticociliatosis pathogen Pseudocohnilembus persalinus provides insight into its virulence through horizontal gene transfer.</title>
        <authorList>
            <person name="Xiong J."/>
            <person name="Wang G."/>
            <person name="Cheng J."/>
            <person name="Tian M."/>
            <person name="Pan X."/>
            <person name="Warren A."/>
            <person name="Jiang C."/>
            <person name="Yuan D."/>
            <person name="Miao W."/>
        </authorList>
    </citation>
    <scope>NUCLEOTIDE SEQUENCE [LARGE SCALE GENOMIC DNA]</scope>
    <source>
        <strain evidence="2">36N120E</strain>
    </source>
</reference>
<feature type="region of interest" description="Disordered" evidence="1">
    <location>
        <begin position="388"/>
        <end position="407"/>
    </location>
</feature>
<evidence type="ECO:0000313" key="3">
    <source>
        <dbReference type="Proteomes" id="UP000054937"/>
    </source>
</evidence>
<gene>
    <name evidence="2" type="ORF">PPERSA_00663</name>
</gene>
<feature type="region of interest" description="Disordered" evidence="1">
    <location>
        <begin position="591"/>
        <end position="634"/>
    </location>
</feature>
<proteinExistence type="predicted"/>
<dbReference type="AlphaFoldDB" id="A0A0V0QSS1"/>
<organism evidence="2 3">
    <name type="scientific">Pseudocohnilembus persalinus</name>
    <name type="common">Ciliate</name>
    <dbReference type="NCBI Taxonomy" id="266149"/>
    <lineage>
        <taxon>Eukaryota</taxon>
        <taxon>Sar</taxon>
        <taxon>Alveolata</taxon>
        <taxon>Ciliophora</taxon>
        <taxon>Intramacronucleata</taxon>
        <taxon>Oligohymenophorea</taxon>
        <taxon>Scuticociliatia</taxon>
        <taxon>Philasterida</taxon>
        <taxon>Pseudocohnilembidae</taxon>
        <taxon>Pseudocohnilembus</taxon>
    </lineage>
</organism>
<evidence type="ECO:0000313" key="2">
    <source>
        <dbReference type="EMBL" id="KRX05362.1"/>
    </source>
</evidence>
<keyword evidence="3" id="KW-1185">Reference proteome</keyword>
<accession>A0A0V0QSS1</accession>
<name>A0A0V0QSS1_PSEPJ</name>
<protein>
    <submittedName>
        <fullName evidence="2">Uncharacterized protein</fullName>
    </submittedName>
</protein>
<sequence length="688" mass="81369">MSYSHQYEIDKFYNEYLNDVSKFMHKKLQAYDKNPIKLSYQNNFFHILEPSSEFQSDSEKNLNFDHNDINKNQNQQHKNIDLEIAFNYEKDNFVEDYYIQYKNLAVPKIQVKALDNKFHKNNSKLDNISVELLCFKFNNDDYKNSEISWIDLNQPTKQFMKNKQVQFKGIKINETSYTQQGKKFHLAILVYHQTQSNNKINFTIEKAYITPPIKVISRKKGRMERDNLSSFFDPFVSKYLENTQEQNESNDFESLYNYLFSQRIYNKSDTFFIELQQQIYESARKSDTEHQNQEQKYKLSEKPIFMCLNSHSNLISQEKINKIQNSLLKLQGHVLFFYTKMPANYEQQFNKLKHSDNFIDNYVKQYKYMINMNGKKVIECISQHQMNKISENDPTNHITKTTSKTSKSSQKLIKQNSKLYQIYQNNNLSQDSFTIDSLQQENTSDYELNQSFGTSENTGQIEMNYSQKKQAQFRVIQSLQEFETCQKKVKVHSSFGKLTSIDSMSKIPPLQLNHLETEKITPSFDKNHRKSSRGSEIIPLQDKLQMYEQNFGSGIFGHHHNAYHFHDQQFIQQLNFPQFNQIQLNFKPQLKNTQSSTTSNSNNNNINRNNNKNLQNNNKNDNNNNNKNTENSNIFTMNNSLNNINSSQYYFWPSSQVLPQLNMQLSSQMTQQSFQSFPKSQQQSLSKI</sequence>
<dbReference type="OMA" id="ETICHDL"/>
<evidence type="ECO:0000256" key="1">
    <source>
        <dbReference type="SAM" id="MobiDB-lite"/>
    </source>
</evidence>